<dbReference type="InterPro" id="IPR036034">
    <property type="entry name" value="PDZ_sf"/>
</dbReference>
<comment type="caution">
    <text evidence="6">The sequence shown here is derived from an EMBL/GenBank/DDBJ whole genome shotgun (WGS) entry which is preliminary data.</text>
</comment>
<dbReference type="InterPro" id="IPR001478">
    <property type="entry name" value="PDZ"/>
</dbReference>
<dbReference type="PANTHER" id="PTHR43343:SF3">
    <property type="entry name" value="PROTEASE DO-LIKE 8, CHLOROPLASTIC"/>
    <property type="match status" value="1"/>
</dbReference>
<evidence type="ECO:0000259" key="5">
    <source>
        <dbReference type="Pfam" id="PF13180"/>
    </source>
</evidence>
<dbReference type="Gene3D" id="2.40.10.10">
    <property type="entry name" value="Trypsin-like serine proteases"/>
    <property type="match status" value="2"/>
</dbReference>
<evidence type="ECO:0000256" key="4">
    <source>
        <dbReference type="SAM" id="MobiDB-lite"/>
    </source>
</evidence>
<proteinExistence type="inferred from homology"/>
<dbReference type="Gene3D" id="2.30.42.10">
    <property type="match status" value="1"/>
</dbReference>
<keyword evidence="2 6" id="KW-0645">Protease</keyword>
<dbReference type="RefSeq" id="WP_105334978.1">
    <property type="nucleotide sequence ID" value="NZ_PUHZ01000009.1"/>
</dbReference>
<dbReference type="InterPro" id="IPR001940">
    <property type="entry name" value="Peptidase_S1C"/>
</dbReference>
<dbReference type="GO" id="GO:0006508">
    <property type="term" value="P:proteolysis"/>
    <property type="evidence" value="ECO:0007669"/>
    <property type="project" value="UniProtKB-KW"/>
</dbReference>
<organism evidence="6 7">
    <name type="scientific">Blastopirellula marina</name>
    <dbReference type="NCBI Taxonomy" id="124"/>
    <lineage>
        <taxon>Bacteria</taxon>
        <taxon>Pseudomonadati</taxon>
        <taxon>Planctomycetota</taxon>
        <taxon>Planctomycetia</taxon>
        <taxon>Pirellulales</taxon>
        <taxon>Pirellulaceae</taxon>
        <taxon>Blastopirellula</taxon>
    </lineage>
</organism>
<evidence type="ECO:0000313" key="7">
    <source>
        <dbReference type="Proteomes" id="UP000237819"/>
    </source>
</evidence>
<dbReference type="AlphaFoldDB" id="A0A2S8GPZ8"/>
<accession>A0A2S8GPZ8</accession>
<comment type="similarity">
    <text evidence="1">Belongs to the peptidase S1C family.</text>
</comment>
<sequence>MHASRLNSLLFPLVILGLVASYPNVLPAQVRLARPPVIEKSIDGGQWNAKSGIEATPLDTDSSYEQEDLGLTPDEKRNIQVYERGNRAVVHITTRSVQIDSFFQMERPAEGSGSGSILDKQGLILTNYHVIEGAREIRVTLFNGDSYLGSLVGQDPVNDIAVLKIDAPQDVLFPVRYGDSSRLMVGQKVYAIGNPFGLERTMTIGIISSLNRVLPSRSGRTMKSIIQIDAALNRGNSGGPLFDSSGRLIGMNTAIASSTGENTGVGFAIPIGAIQRIVPQLVKNGRVIRPDIGITRVYQTDRGLMVATVSEGGPADRAGIRGFRLIREQVQRGPFVYEQTRIDRSQADTIIGIDGKSVRTADDLLSEVENKSPGDEVSLIVNREGKRVSVPVQLEVGD</sequence>
<dbReference type="InterPro" id="IPR009003">
    <property type="entry name" value="Peptidase_S1_PA"/>
</dbReference>
<gene>
    <name evidence="6" type="ORF">C5Y93_08475</name>
</gene>
<dbReference type="InterPro" id="IPR043504">
    <property type="entry name" value="Peptidase_S1_PA_chymotrypsin"/>
</dbReference>
<feature type="domain" description="PDZ" evidence="5">
    <location>
        <begin position="290"/>
        <end position="394"/>
    </location>
</feature>
<feature type="region of interest" description="Disordered" evidence="4">
    <location>
        <begin position="49"/>
        <end position="70"/>
    </location>
</feature>
<evidence type="ECO:0000256" key="1">
    <source>
        <dbReference type="ARBA" id="ARBA00010541"/>
    </source>
</evidence>
<dbReference type="OrthoDB" id="248175at2"/>
<dbReference type="PRINTS" id="PR00834">
    <property type="entry name" value="PROTEASES2C"/>
</dbReference>
<dbReference type="GO" id="GO:0004252">
    <property type="term" value="F:serine-type endopeptidase activity"/>
    <property type="evidence" value="ECO:0007669"/>
    <property type="project" value="InterPro"/>
</dbReference>
<dbReference type="Pfam" id="PF13365">
    <property type="entry name" value="Trypsin_2"/>
    <property type="match status" value="1"/>
</dbReference>
<dbReference type="PANTHER" id="PTHR43343">
    <property type="entry name" value="PEPTIDASE S12"/>
    <property type="match status" value="1"/>
</dbReference>
<dbReference type="Pfam" id="PF13180">
    <property type="entry name" value="PDZ_2"/>
    <property type="match status" value="1"/>
</dbReference>
<dbReference type="SUPFAM" id="SSF50494">
    <property type="entry name" value="Trypsin-like serine proteases"/>
    <property type="match status" value="1"/>
</dbReference>
<dbReference type="SUPFAM" id="SSF50156">
    <property type="entry name" value="PDZ domain-like"/>
    <property type="match status" value="1"/>
</dbReference>
<evidence type="ECO:0000256" key="2">
    <source>
        <dbReference type="ARBA" id="ARBA00022670"/>
    </source>
</evidence>
<evidence type="ECO:0000256" key="3">
    <source>
        <dbReference type="ARBA" id="ARBA00022801"/>
    </source>
</evidence>
<keyword evidence="3" id="KW-0378">Hydrolase</keyword>
<dbReference type="EMBL" id="PUHZ01000009">
    <property type="protein sequence ID" value="PQO46500.1"/>
    <property type="molecule type" value="Genomic_DNA"/>
</dbReference>
<dbReference type="InterPro" id="IPR051201">
    <property type="entry name" value="Chloro_Bact_Ser_Proteases"/>
</dbReference>
<reference evidence="6 7" key="1">
    <citation type="submission" date="2018-02" db="EMBL/GenBank/DDBJ databases">
        <title>Comparative genomes isolates from brazilian mangrove.</title>
        <authorList>
            <person name="Araujo J.E."/>
            <person name="Taketani R.G."/>
            <person name="Silva M.C.P."/>
            <person name="Loureco M.V."/>
            <person name="Andreote F.D."/>
        </authorList>
    </citation>
    <scope>NUCLEOTIDE SEQUENCE [LARGE SCALE GENOMIC DNA]</scope>
    <source>
        <strain evidence="6 7">Nap-Phe MGV</strain>
    </source>
</reference>
<dbReference type="Proteomes" id="UP000237819">
    <property type="component" value="Unassembled WGS sequence"/>
</dbReference>
<protein>
    <submittedName>
        <fullName evidence="6">Serine protease</fullName>
    </submittedName>
</protein>
<name>A0A2S8GPZ8_9BACT</name>
<evidence type="ECO:0000313" key="6">
    <source>
        <dbReference type="EMBL" id="PQO46500.1"/>
    </source>
</evidence>